<feature type="binding site" evidence="9">
    <location>
        <begin position="81"/>
        <end position="83"/>
    </location>
    <ligand>
        <name>phosphate</name>
        <dbReference type="ChEBI" id="CHEBI:43474"/>
    </ligand>
</feature>
<dbReference type="OrthoDB" id="1523230at2"/>
<dbReference type="InterPro" id="IPR011270">
    <property type="entry name" value="Pur_Nuc_Pase_Ino/Guo-sp"/>
</dbReference>
<dbReference type="AlphaFoldDB" id="A0A5S5AXC4"/>
<dbReference type="RefSeq" id="WP_148866818.1">
    <property type="nucleotide sequence ID" value="NZ_VNHO01000009.1"/>
</dbReference>
<dbReference type="InterPro" id="IPR011268">
    <property type="entry name" value="Purine_phosphorylase"/>
</dbReference>
<evidence type="ECO:0000256" key="8">
    <source>
        <dbReference type="PIRNR" id="PIRNR000477"/>
    </source>
</evidence>
<sequence length="273" mass="29658">MTYYDELKKAVEYIKSRPVPEPEIGIILGSGLGDFADGLEDRIGIPYAEIPGFPVSTVKGHRGNLVFGRASGRTVAVMQGRFHLYEGYPVQKVVFGTRVLGLLGIKALIVTNAAGGINENFRPGDLMIIKDHINLTGENPAAGEEIPELGPRFFDMTFAYDVELRNKAKQDFAKAGLEYREGVYAFLKGPSYETPAEIRMLKAIGADAVGMSTVPEVIAARQMGIRVMGISCITNMAAGILDKPLSHAEVLEVSERVKEKFVKVLGSIIGKIN</sequence>
<feature type="domain" description="Nucleoside phosphorylase" evidence="10">
    <location>
        <begin position="23"/>
        <end position="269"/>
    </location>
</feature>
<dbReference type="PANTHER" id="PTHR11904">
    <property type="entry name" value="METHYLTHIOADENOSINE/PURINE NUCLEOSIDE PHOSPHORYLASE"/>
    <property type="match status" value="1"/>
</dbReference>
<dbReference type="GO" id="GO:0004731">
    <property type="term" value="F:purine-nucleoside phosphorylase activity"/>
    <property type="evidence" value="ECO:0007669"/>
    <property type="project" value="UniProtKB-EC"/>
</dbReference>
<dbReference type="FunFam" id="3.40.50.1580:FF:000010">
    <property type="entry name" value="Purine nucleoside phosphorylase"/>
    <property type="match status" value="1"/>
</dbReference>
<evidence type="ECO:0000256" key="5">
    <source>
        <dbReference type="ARBA" id="ARBA00022676"/>
    </source>
</evidence>
<dbReference type="GO" id="GO:0009116">
    <property type="term" value="P:nucleoside metabolic process"/>
    <property type="evidence" value="ECO:0007669"/>
    <property type="project" value="InterPro"/>
</dbReference>
<evidence type="ECO:0000256" key="6">
    <source>
        <dbReference type="ARBA" id="ARBA00022679"/>
    </source>
</evidence>
<organism evidence="11 12">
    <name type="scientific">Thermosediminibacter litoriperuensis</name>
    <dbReference type="NCBI Taxonomy" id="291989"/>
    <lineage>
        <taxon>Bacteria</taxon>
        <taxon>Bacillati</taxon>
        <taxon>Bacillota</taxon>
        <taxon>Clostridia</taxon>
        <taxon>Thermosediminibacterales</taxon>
        <taxon>Thermosediminibacteraceae</taxon>
        <taxon>Thermosediminibacter</taxon>
    </lineage>
</organism>
<comment type="pathway">
    <text evidence="2 8">Purine metabolism; purine nucleoside salvage.</text>
</comment>
<dbReference type="UniPathway" id="UPA00606"/>
<comment type="catalytic activity">
    <reaction evidence="7">
        <text>a purine 2'-deoxy-D-ribonucleoside + phosphate = a purine nucleobase + 2-deoxy-alpha-D-ribose 1-phosphate</text>
        <dbReference type="Rhea" id="RHEA:36431"/>
        <dbReference type="ChEBI" id="CHEBI:26386"/>
        <dbReference type="ChEBI" id="CHEBI:43474"/>
        <dbReference type="ChEBI" id="CHEBI:57259"/>
        <dbReference type="ChEBI" id="CHEBI:142361"/>
        <dbReference type="EC" id="2.4.2.1"/>
    </reaction>
</comment>
<dbReference type="EMBL" id="VNHO01000009">
    <property type="protein sequence ID" value="TYP56110.1"/>
    <property type="molecule type" value="Genomic_DNA"/>
</dbReference>
<evidence type="ECO:0000256" key="3">
    <source>
        <dbReference type="ARBA" id="ARBA00006751"/>
    </source>
</evidence>
<dbReference type="Gene3D" id="3.40.50.1580">
    <property type="entry name" value="Nucleoside phosphorylase domain"/>
    <property type="match status" value="1"/>
</dbReference>
<dbReference type="Pfam" id="PF01048">
    <property type="entry name" value="PNP_UDP_1"/>
    <property type="match status" value="1"/>
</dbReference>
<gene>
    <name evidence="11" type="ORF">LZ11_01031</name>
</gene>
<dbReference type="SUPFAM" id="SSF53167">
    <property type="entry name" value="Purine and uridine phosphorylases"/>
    <property type="match status" value="1"/>
</dbReference>
<feature type="binding site" evidence="9">
    <location>
        <position position="193"/>
    </location>
    <ligand>
        <name>a purine D-ribonucleoside</name>
        <dbReference type="ChEBI" id="CHEBI:142355"/>
    </ligand>
</feature>
<keyword evidence="12" id="KW-1185">Reference proteome</keyword>
<reference evidence="11 12" key="1">
    <citation type="submission" date="2019-07" db="EMBL/GenBank/DDBJ databases">
        <title>Genomic Encyclopedia of Type Strains, Phase I: the one thousand microbial genomes (KMG-I) project.</title>
        <authorList>
            <person name="Kyrpides N."/>
        </authorList>
    </citation>
    <scope>NUCLEOTIDE SEQUENCE [LARGE SCALE GENOMIC DNA]</scope>
    <source>
        <strain evidence="11 12">DSM 16647</strain>
    </source>
</reference>
<comment type="caution">
    <text evidence="11">The sequence shown here is derived from an EMBL/GenBank/DDBJ whole genome shotgun (WGS) entry which is preliminary data.</text>
</comment>
<evidence type="ECO:0000313" key="12">
    <source>
        <dbReference type="Proteomes" id="UP000322294"/>
    </source>
</evidence>
<dbReference type="PANTHER" id="PTHR11904:SF9">
    <property type="entry name" value="PURINE NUCLEOSIDE PHOSPHORYLASE-RELATED"/>
    <property type="match status" value="1"/>
</dbReference>
<evidence type="ECO:0000256" key="1">
    <source>
        <dbReference type="ARBA" id="ARBA00002678"/>
    </source>
</evidence>
<accession>A0A5S5AXC4</accession>
<dbReference type="CDD" id="cd09009">
    <property type="entry name" value="PNP-EcPNPII_like"/>
    <property type="match status" value="1"/>
</dbReference>
<feature type="binding site" evidence="9">
    <location>
        <position position="212"/>
    </location>
    <ligand>
        <name>phosphate</name>
        <dbReference type="ChEBI" id="CHEBI:43474"/>
    </ligand>
</feature>
<comment type="similarity">
    <text evidence="3 8">Belongs to the PNP/MTAP phosphorylase family.</text>
</comment>
<keyword evidence="4" id="KW-0597">Phosphoprotein</keyword>
<feature type="binding site" evidence="9">
    <location>
        <position position="113"/>
    </location>
    <ligand>
        <name>phosphate</name>
        <dbReference type="ChEBI" id="CHEBI:43474"/>
    </ligand>
</feature>
<evidence type="ECO:0000256" key="4">
    <source>
        <dbReference type="ARBA" id="ARBA00022553"/>
    </source>
</evidence>
<dbReference type="InterPro" id="IPR000845">
    <property type="entry name" value="Nucleoside_phosphorylase_d"/>
</dbReference>
<name>A0A5S5AXC4_9FIRM</name>
<evidence type="ECO:0000256" key="2">
    <source>
        <dbReference type="ARBA" id="ARBA00005058"/>
    </source>
</evidence>
<evidence type="ECO:0000256" key="9">
    <source>
        <dbReference type="PIRSR" id="PIRSR000477-2"/>
    </source>
</evidence>
<dbReference type="GO" id="GO:0005737">
    <property type="term" value="C:cytoplasm"/>
    <property type="evidence" value="ECO:0007669"/>
    <property type="project" value="TreeGrafter"/>
</dbReference>
<keyword evidence="5 8" id="KW-0328">Glycosyltransferase</keyword>
<evidence type="ECO:0000256" key="7">
    <source>
        <dbReference type="ARBA" id="ARBA00048556"/>
    </source>
</evidence>
<dbReference type="NCBIfam" id="TIGR01697">
    <property type="entry name" value="PNPH-PUNA-XAPA"/>
    <property type="match status" value="1"/>
</dbReference>
<feature type="binding site" evidence="9">
    <location>
        <position position="30"/>
    </location>
    <ligand>
        <name>phosphate</name>
        <dbReference type="ChEBI" id="CHEBI:43474"/>
    </ligand>
</feature>
<dbReference type="NCBIfam" id="NF006054">
    <property type="entry name" value="PRK08202.1"/>
    <property type="match status" value="1"/>
</dbReference>
<feature type="binding site" evidence="9">
    <location>
        <position position="235"/>
    </location>
    <ligand>
        <name>a purine D-ribonucleoside</name>
        <dbReference type="ChEBI" id="CHEBI:142355"/>
    </ligand>
</feature>
<evidence type="ECO:0000259" key="10">
    <source>
        <dbReference type="Pfam" id="PF01048"/>
    </source>
</evidence>
<protein>
    <recommendedName>
        <fullName evidence="8">Purine nucleoside phosphorylase</fullName>
        <ecNumber evidence="8">2.4.2.1</ecNumber>
    </recommendedName>
    <alternativeName>
        <fullName evidence="8">Inosine-guanosine phosphorylase</fullName>
    </alternativeName>
</protein>
<dbReference type="Proteomes" id="UP000322294">
    <property type="component" value="Unassembled WGS sequence"/>
</dbReference>
<dbReference type="PIRSF" id="PIRSF000477">
    <property type="entry name" value="PurNPase"/>
    <property type="match status" value="1"/>
</dbReference>
<proteinExistence type="inferred from homology"/>
<dbReference type="EC" id="2.4.2.1" evidence="8"/>
<dbReference type="NCBIfam" id="TIGR01700">
    <property type="entry name" value="PNPH"/>
    <property type="match status" value="1"/>
</dbReference>
<evidence type="ECO:0000313" key="11">
    <source>
        <dbReference type="EMBL" id="TYP56110.1"/>
    </source>
</evidence>
<feature type="binding site" evidence="9">
    <location>
        <position position="61"/>
    </location>
    <ligand>
        <name>phosphate</name>
        <dbReference type="ChEBI" id="CHEBI:43474"/>
    </ligand>
</feature>
<comment type="function">
    <text evidence="1">The purine nucleoside phosphorylases catalyze the phosphorolytic breakdown of the N-glycosidic bond in the beta-(deoxy)ribonucleoside molecules, with the formation of the corresponding free purine bases and pentose-1-phosphate. Cleaves guanosine, inosine, 2'-deoxyguanosine and 2'-deoxyinosine.</text>
</comment>
<keyword evidence="6 8" id="KW-0808">Transferase</keyword>
<dbReference type="InterPro" id="IPR035994">
    <property type="entry name" value="Nucleoside_phosphorylase_sf"/>
</dbReference>